<reference evidence="3" key="1">
    <citation type="journal article" date="2020" name="Syst. Appl. Microbiol.">
        <title>Clarifying the taxonomy of the causal agent of bacterial leaf spot of lettuce through a polyphasic approach reveals that Xanthomonas cynarae Trebaol et al. 2000 emend. Timilsina et al. 2019 is a later heterotypic synonym of Xanthomonas hortorum Vauterin et al. 1995.</title>
        <authorList>
            <person name="Moriniere L."/>
            <person name="Burlet A."/>
            <person name="Rosenthal E.R."/>
            <person name="Nesme X."/>
            <person name="Portier P."/>
            <person name="Bull C.T."/>
            <person name="Lavire C."/>
            <person name="Fischer-Le Saux M."/>
            <person name="Bertolla F."/>
        </authorList>
    </citation>
    <scope>NUCLEOTIDE SEQUENCE [LARGE SCALE GENOMIC DNA]</scope>
    <source>
        <strain evidence="3">CFBP2533</strain>
    </source>
</reference>
<accession>A0AAW9ZUT4</accession>
<sequence length="83" mass="9128">MHGAASGSGTRRESVRGGSVAASMPPHGPAPGYDTALPLFAPAGRQALQVDAMHLDLRIQRRRHRYFRGRGSLLVRWTFDFAR</sequence>
<evidence type="ECO:0000313" key="3">
    <source>
        <dbReference type="Proteomes" id="UP000548771"/>
    </source>
</evidence>
<proteinExistence type="predicted"/>
<dbReference type="EMBL" id="SMDX01000015">
    <property type="protein sequence ID" value="NMI22657.1"/>
    <property type="molecule type" value="Genomic_DNA"/>
</dbReference>
<comment type="caution">
    <text evidence="2">The sequence shown here is derived from an EMBL/GenBank/DDBJ whole genome shotgun (WGS) entry which is preliminary data.</text>
</comment>
<organism evidence="2 3">
    <name type="scientific">Xanthomonas hortorum pv. pelargonii</name>
    <dbReference type="NCBI Taxonomy" id="453602"/>
    <lineage>
        <taxon>Bacteria</taxon>
        <taxon>Pseudomonadati</taxon>
        <taxon>Pseudomonadota</taxon>
        <taxon>Gammaproteobacteria</taxon>
        <taxon>Lysobacterales</taxon>
        <taxon>Lysobacteraceae</taxon>
        <taxon>Xanthomonas</taxon>
    </lineage>
</organism>
<name>A0AAW9ZUT4_9XANT</name>
<gene>
    <name evidence="2" type="ORF">E1J24_12570</name>
</gene>
<evidence type="ECO:0000256" key="1">
    <source>
        <dbReference type="SAM" id="MobiDB-lite"/>
    </source>
</evidence>
<dbReference type="AlphaFoldDB" id="A0AAW9ZUT4"/>
<feature type="region of interest" description="Disordered" evidence="1">
    <location>
        <begin position="1"/>
        <end position="35"/>
    </location>
</feature>
<evidence type="ECO:0000313" key="2">
    <source>
        <dbReference type="EMBL" id="NMI22657.1"/>
    </source>
</evidence>
<dbReference type="Proteomes" id="UP000548771">
    <property type="component" value="Unassembled WGS sequence"/>
</dbReference>
<protein>
    <submittedName>
        <fullName evidence="2">Uncharacterized protein</fullName>
    </submittedName>
</protein>